<dbReference type="SUPFAM" id="SSF56235">
    <property type="entry name" value="N-terminal nucleophile aminohydrolases (Ntn hydrolases)"/>
    <property type="match status" value="1"/>
</dbReference>
<protein>
    <recommendedName>
        <fullName evidence="9">Glutathione hydrolase proenzyme</fullName>
        <ecNumber evidence="9">2.3.2.2</ecNumber>
        <ecNumber evidence="9">3.4.19.13</ecNumber>
    </recommendedName>
    <component>
        <recommendedName>
            <fullName evidence="9">Glutathione hydrolase large chain</fullName>
        </recommendedName>
    </component>
    <component>
        <recommendedName>
            <fullName evidence="9">Glutathione hydrolase small chain</fullName>
        </recommendedName>
    </component>
</protein>
<dbReference type="Gene3D" id="3.60.20.40">
    <property type="match status" value="1"/>
</dbReference>
<dbReference type="Gene3D" id="1.10.246.130">
    <property type="match status" value="1"/>
</dbReference>
<evidence type="ECO:0000256" key="8">
    <source>
        <dbReference type="ARBA" id="ARBA00047417"/>
    </source>
</evidence>
<dbReference type="InterPro" id="IPR029055">
    <property type="entry name" value="Ntn_hydrolases_N"/>
</dbReference>
<dbReference type="Pfam" id="PF01019">
    <property type="entry name" value="G_glu_transpept"/>
    <property type="match status" value="1"/>
</dbReference>
<dbReference type="PANTHER" id="PTHR43199:SF1">
    <property type="entry name" value="GLUTATHIONE HYDROLASE PROENZYME"/>
    <property type="match status" value="1"/>
</dbReference>
<dbReference type="Proteomes" id="UP000732105">
    <property type="component" value="Unassembled WGS sequence"/>
</dbReference>
<evidence type="ECO:0000313" key="11">
    <source>
        <dbReference type="EMBL" id="NOU60654.1"/>
    </source>
</evidence>
<dbReference type="GO" id="GO:0103068">
    <property type="term" value="F:leukotriene C4 gamma-glutamyl transferase activity"/>
    <property type="evidence" value="ECO:0007669"/>
    <property type="project" value="UniProtKB-EC"/>
</dbReference>
<evidence type="ECO:0000313" key="12">
    <source>
        <dbReference type="Proteomes" id="UP000732105"/>
    </source>
</evidence>
<keyword evidence="12" id="KW-1185">Reference proteome</keyword>
<keyword evidence="4 9" id="KW-0808">Transferase</keyword>
<keyword evidence="10" id="KW-0732">Signal</keyword>
<comment type="PTM">
    <text evidence="9">Cleaved by autocatalysis into a large and a small subunit.</text>
</comment>
<keyword evidence="5 9" id="KW-0378">Hydrolase</keyword>
<dbReference type="PANTHER" id="PTHR43199">
    <property type="entry name" value="GLUTATHIONE HYDROLASE"/>
    <property type="match status" value="1"/>
</dbReference>
<keyword evidence="6 9" id="KW-0865">Zymogen</keyword>
<keyword evidence="7 9" id="KW-0012">Acyltransferase</keyword>
<evidence type="ECO:0000256" key="2">
    <source>
        <dbReference type="ARBA" id="ARBA00001089"/>
    </source>
</evidence>
<evidence type="ECO:0000256" key="1">
    <source>
        <dbReference type="ARBA" id="ARBA00001049"/>
    </source>
</evidence>
<sequence length="567" mass="62404">MKLNKTLTVLLAMIFFVACTQPNKSKSENAFKNGVVVTAHFVASEVGNEILQKGGNAFDAAVAVQFALAVVYPRAGNIGGGGFAVIRTAGGETTSLDFREKAPKTASEKMYLDSKGNVIEDLSETGHLAVGVPGSVDGMVNLHKKYGKLNWEDLVQPSVKLAREGVRLSKLEAEKLNAYRERIYKVNANKEGCCYVRKSDFEEGELIVNTELAEVLERIKEEGRSGFYEGETAQLILNEMQKGKGLISKEDLLQYESVWRPTINGKYRDCKIISMPPPSSGGIALIQLLKGAEKFNFSQYEFGSFEHIHLMVELERRVYADRATWLGDPDYCCVPCEKLLSNEYLDERFSDISLEKKSDSQDIKAGNVEIIESFETTHFSVVDRWGNAIAITTTLNGNYGSKVIVAGGGFFLNNEMDDFSIKPGVPNQYGLVGGTANAIQPEKRMLSSMTPTIIERNGKLFMLTGSPGGSTIITSVFQNVINAIEFEMSPQECVNAARVHSQWLPDKIYAEKDLLTDSVRNQLIKAGHKIADQSRIGMMANISVKPGEIRIGAADTLRHKDSKASGY</sequence>
<dbReference type="InterPro" id="IPR043137">
    <property type="entry name" value="GGT_ssub_C"/>
</dbReference>
<comment type="similarity">
    <text evidence="3 9">Belongs to the gamma-glutamyltransferase family.</text>
</comment>
<name>A0ABX1WX51_9BACT</name>
<feature type="chain" id="PRO_5046050360" description="Glutathione hydrolase proenzyme" evidence="10">
    <location>
        <begin position="21"/>
        <end position="567"/>
    </location>
</feature>
<organism evidence="11 12">
    <name type="scientific">Marinifilum caeruleilacunae</name>
    <dbReference type="NCBI Taxonomy" id="2499076"/>
    <lineage>
        <taxon>Bacteria</taxon>
        <taxon>Pseudomonadati</taxon>
        <taxon>Bacteroidota</taxon>
        <taxon>Bacteroidia</taxon>
        <taxon>Marinilabiliales</taxon>
        <taxon>Marinifilaceae</taxon>
    </lineage>
</organism>
<accession>A0ABX1WX51</accession>
<reference evidence="11 12" key="1">
    <citation type="submission" date="2018-12" db="EMBL/GenBank/DDBJ databases">
        <title>Marinifilum JC070 sp. nov., a marine bacterium isolated from Yongle Blue Hole in the South China Sea.</title>
        <authorList>
            <person name="Fu T."/>
        </authorList>
    </citation>
    <scope>NUCLEOTIDE SEQUENCE [LARGE SCALE GENOMIC DNA]</scope>
    <source>
        <strain evidence="11 12">JC070</strain>
    </source>
</reference>
<comment type="catalytic activity">
    <reaction evidence="2 9">
        <text>glutathione + H2O = L-cysteinylglycine + L-glutamate</text>
        <dbReference type="Rhea" id="RHEA:28807"/>
        <dbReference type="ChEBI" id="CHEBI:15377"/>
        <dbReference type="ChEBI" id="CHEBI:29985"/>
        <dbReference type="ChEBI" id="CHEBI:57925"/>
        <dbReference type="ChEBI" id="CHEBI:61694"/>
        <dbReference type="EC" id="3.4.19.13"/>
    </reaction>
</comment>
<gene>
    <name evidence="11" type="primary">ggt</name>
    <name evidence="11" type="ORF">ELS83_12560</name>
</gene>
<comment type="pathway">
    <text evidence="9">Sulfur metabolism; glutathione metabolism.</text>
</comment>
<evidence type="ECO:0000256" key="5">
    <source>
        <dbReference type="ARBA" id="ARBA00022801"/>
    </source>
</evidence>
<proteinExistence type="inferred from homology"/>
<comment type="catalytic activity">
    <reaction evidence="1 9">
        <text>an S-substituted glutathione + H2O = an S-substituted L-cysteinylglycine + L-glutamate</text>
        <dbReference type="Rhea" id="RHEA:59468"/>
        <dbReference type="ChEBI" id="CHEBI:15377"/>
        <dbReference type="ChEBI" id="CHEBI:29985"/>
        <dbReference type="ChEBI" id="CHEBI:90779"/>
        <dbReference type="ChEBI" id="CHEBI:143103"/>
        <dbReference type="EC" id="3.4.19.13"/>
    </reaction>
</comment>
<dbReference type="PRINTS" id="PR01210">
    <property type="entry name" value="GGTRANSPTASE"/>
</dbReference>
<comment type="catalytic activity">
    <reaction evidence="8 9">
        <text>an N-terminal (5-L-glutamyl)-[peptide] + an alpha-amino acid = 5-L-glutamyl amino acid + an N-terminal L-alpha-aminoacyl-[peptide]</text>
        <dbReference type="Rhea" id="RHEA:23904"/>
        <dbReference type="Rhea" id="RHEA-COMP:9780"/>
        <dbReference type="Rhea" id="RHEA-COMP:9795"/>
        <dbReference type="ChEBI" id="CHEBI:77644"/>
        <dbReference type="ChEBI" id="CHEBI:78597"/>
        <dbReference type="ChEBI" id="CHEBI:78599"/>
        <dbReference type="ChEBI" id="CHEBI:78608"/>
        <dbReference type="EC" id="2.3.2.2"/>
    </reaction>
</comment>
<comment type="subunit">
    <text evidence="9">This enzyme consists of two polypeptide chains, which are synthesized in precursor form from a single polypeptide.</text>
</comment>
<dbReference type="InterPro" id="IPR000101">
    <property type="entry name" value="GGT_peptidase"/>
</dbReference>
<dbReference type="EMBL" id="RZNH01000020">
    <property type="protein sequence ID" value="NOU60654.1"/>
    <property type="molecule type" value="Genomic_DNA"/>
</dbReference>
<dbReference type="EC" id="3.4.19.13" evidence="9"/>
<evidence type="ECO:0000256" key="10">
    <source>
        <dbReference type="SAM" id="SignalP"/>
    </source>
</evidence>
<dbReference type="InterPro" id="IPR043138">
    <property type="entry name" value="GGT_lsub"/>
</dbReference>
<evidence type="ECO:0000256" key="3">
    <source>
        <dbReference type="ARBA" id="ARBA00009381"/>
    </source>
</evidence>
<comment type="caution">
    <text evidence="11">The sequence shown here is derived from an EMBL/GenBank/DDBJ whole genome shotgun (WGS) entry which is preliminary data.</text>
</comment>
<evidence type="ECO:0000256" key="9">
    <source>
        <dbReference type="RuleBase" id="RU368036"/>
    </source>
</evidence>
<keyword evidence="9" id="KW-0317">Glutathione biosynthesis</keyword>
<dbReference type="PROSITE" id="PS51257">
    <property type="entry name" value="PROKAR_LIPOPROTEIN"/>
    <property type="match status" value="1"/>
</dbReference>
<evidence type="ECO:0000256" key="7">
    <source>
        <dbReference type="ARBA" id="ARBA00023315"/>
    </source>
</evidence>
<dbReference type="NCBIfam" id="TIGR00066">
    <property type="entry name" value="g_glut_trans"/>
    <property type="match status" value="1"/>
</dbReference>
<feature type="signal peptide" evidence="10">
    <location>
        <begin position="1"/>
        <end position="20"/>
    </location>
</feature>
<evidence type="ECO:0000256" key="4">
    <source>
        <dbReference type="ARBA" id="ARBA00022679"/>
    </source>
</evidence>
<dbReference type="RefSeq" id="WP_171595926.1">
    <property type="nucleotide sequence ID" value="NZ_RZNH01000020.1"/>
</dbReference>
<evidence type="ECO:0000256" key="6">
    <source>
        <dbReference type="ARBA" id="ARBA00023145"/>
    </source>
</evidence>
<dbReference type="EC" id="2.3.2.2" evidence="9"/>
<dbReference type="InterPro" id="IPR051792">
    <property type="entry name" value="GGT_bact"/>
</dbReference>